<gene>
    <name evidence="1" type="ORF">NIES23_56960</name>
</gene>
<dbReference type="SUPFAM" id="SSF55729">
    <property type="entry name" value="Acyl-CoA N-acyltransferases (Nat)"/>
    <property type="match status" value="1"/>
</dbReference>
<evidence type="ECO:0000313" key="2">
    <source>
        <dbReference type="Proteomes" id="UP000217507"/>
    </source>
</evidence>
<proteinExistence type="predicted"/>
<geneLocation type="plasmid" evidence="1">
    <name>plasmid1</name>
</geneLocation>
<keyword evidence="1" id="KW-0614">Plasmid</keyword>
<dbReference type="Gene3D" id="3.40.630.30">
    <property type="match status" value="1"/>
</dbReference>
<organism evidence="1 2">
    <name type="scientific">Trichormus variabilis NIES-23</name>
    <dbReference type="NCBI Taxonomy" id="1973479"/>
    <lineage>
        <taxon>Bacteria</taxon>
        <taxon>Bacillati</taxon>
        <taxon>Cyanobacteriota</taxon>
        <taxon>Cyanophyceae</taxon>
        <taxon>Nostocales</taxon>
        <taxon>Nostocaceae</taxon>
        <taxon>Trichormus</taxon>
    </lineage>
</organism>
<dbReference type="EMBL" id="AP018217">
    <property type="protein sequence ID" value="BAY72868.1"/>
    <property type="molecule type" value="Genomic_DNA"/>
</dbReference>
<dbReference type="Proteomes" id="UP000217507">
    <property type="component" value="Plasmid Plasmid1 dna"/>
</dbReference>
<accession>A0A1Z4KVB6</accession>
<evidence type="ECO:0008006" key="3">
    <source>
        <dbReference type="Google" id="ProtNLM"/>
    </source>
</evidence>
<dbReference type="InterPro" id="IPR016181">
    <property type="entry name" value="Acyl_CoA_acyltransferase"/>
</dbReference>
<reference evidence="1 2" key="1">
    <citation type="submission" date="2017-06" db="EMBL/GenBank/DDBJ databases">
        <title>Genome sequencing of cyanobaciteial culture collection at National Institute for Environmental Studies (NIES).</title>
        <authorList>
            <person name="Hirose Y."/>
            <person name="Shimura Y."/>
            <person name="Fujisawa T."/>
            <person name="Nakamura Y."/>
            <person name="Kawachi M."/>
        </authorList>
    </citation>
    <scope>NUCLEOTIDE SEQUENCE [LARGE SCALE GENOMIC DNA]</scope>
    <source>
        <strain evidence="1 2">NIES-23</strain>
        <plasmid evidence="2">Plasmid Plasmid1 dna</plasmid>
    </source>
</reference>
<sequence>MKKHLVELLHEIGYHYLVASCDKANIESHKVAQRIGMNEKSRQKIVNDKHLLFYIDKKIYVS</sequence>
<evidence type="ECO:0000313" key="1">
    <source>
        <dbReference type="EMBL" id="BAY72868.1"/>
    </source>
</evidence>
<dbReference type="AlphaFoldDB" id="A0A1Z4KVB6"/>
<protein>
    <recommendedName>
        <fullName evidence="3">N-acetyltransferase domain-containing protein</fullName>
    </recommendedName>
</protein>
<name>A0A1Z4KVB6_ANAVA</name>